<proteinExistence type="inferred from homology"/>
<evidence type="ECO:0000256" key="9">
    <source>
        <dbReference type="ARBA" id="ARBA00022848"/>
    </source>
</evidence>
<dbReference type="Pfam" id="PF00067">
    <property type="entry name" value="p450"/>
    <property type="match status" value="1"/>
</dbReference>
<keyword evidence="10" id="KW-0560">Oxidoreductase</keyword>
<dbReference type="GO" id="GO:0004508">
    <property type="term" value="F:steroid 17-alpha-monooxygenase activity"/>
    <property type="evidence" value="ECO:0007669"/>
    <property type="project" value="TreeGrafter"/>
</dbReference>
<keyword evidence="13" id="KW-0812">Transmembrane</keyword>
<evidence type="ECO:0000256" key="4">
    <source>
        <dbReference type="ARBA" id="ARBA00010617"/>
    </source>
</evidence>
<evidence type="ECO:0000256" key="13">
    <source>
        <dbReference type="SAM" id="Phobius"/>
    </source>
</evidence>
<comment type="subcellular location">
    <subcellularLocation>
        <location evidence="3">Endoplasmic reticulum membrane</location>
        <topology evidence="3">Peripheral membrane protein</topology>
    </subcellularLocation>
    <subcellularLocation>
        <location evidence="2">Microsome membrane</location>
        <topology evidence="2">Peripheral membrane protein</topology>
    </subcellularLocation>
</comment>
<evidence type="ECO:0000256" key="12">
    <source>
        <dbReference type="ARBA" id="ARBA00023033"/>
    </source>
</evidence>
<evidence type="ECO:0000313" key="15">
    <source>
        <dbReference type="RefSeq" id="XP_019647854.1"/>
    </source>
</evidence>
<dbReference type="GO" id="GO:0020037">
    <property type="term" value="F:heme binding"/>
    <property type="evidence" value="ECO:0007669"/>
    <property type="project" value="InterPro"/>
</dbReference>
<evidence type="ECO:0000256" key="7">
    <source>
        <dbReference type="ARBA" id="ARBA00022723"/>
    </source>
</evidence>
<reference evidence="15" key="1">
    <citation type="submission" date="2025-08" db="UniProtKB">
        <authorList>
            <consortium name="RefSeq"/>
        </authorList>
    </citation>
    <scope>IDENTIFICATION</scope>
    <source>
        <tissue evidence="15">Gonad</tissue>
    </source>
</reference>
<dbReference type="GO" id="GO:0042448">
    <property type="term" value="P:progesterone metabolic process"/>
    <property type="evidence" value="ECO:0007669"/>
    <property type="project" value="TreeGrafter"/>
</dbReference>
<dbReference type="OrthoDB" id="1055148at2759"/>
<dbReference type="InterPro" id="IPR002401">
    <property type="entry name" value="Cyt_P450_E_grp-I"/>
</dbReference>
<dbReference type="GO" id="GO:0005506">
    <property type="term" value="F:iron ion binding"/>
    <property type="evidence" value="ECO:0007669"/>
    <property type="project" value="InterPro"/>
</dbReference>
<dbReference type="PRINTS" id="PR00463">
    <property type="entry name" value="EP450I"/>
</dbReference>
<dbReference type="Gene3D" id="1.10.630.10">
    <property type="entry name" value="Cytochrome P450"/>
    <property type="match status" value="1"/>
</dbReference>
<dbReference type="KEGG" id="bbel:109488134"/>
<keyword evidence="6" id="KW-0349">Heme</keyword>
<name>A0A6P5ANY6_BRABE</name>
<gene>
    <name evidence="15" type="primary">LOC109488134</name>
</gene>
<evidence type="ECO:0000256" key="6">
    <source>
        <dbReference type="ARBA" id="ARBA00022617"/>
    </source>
</evidence>
<evidence type="ECO:0000256" key="8">
    <source>
        <dbReference type="ARBA" id="ARBA00022824"/>
    </source>
</evidence>
<evidence type="ECO:0000256" key="5">
    <source>
        <dbReference type="ARBA" id="ARBA00012109"/>
    </source>
</evidence>
<keyword evidence="13" id="KW-1133">Transmembrane helix</keyword>
<dbReference type="GeneID" id="109488134"/>
<evidence type="ECO:0000256" key="2">
    <source>
        <dbReference type="ARBA" id="ARBA00004174"/>
    </source>
</evidence>
<dbReference type="Proteomes" id="UP000515135">
    <property type="component" value="Unplaced"/>
</dbReference>
<evidence type="ECO:0000313" key="14">
    <source>
        <dbReference type="Proteomes" id="UP000515135"/>
    </source>
</evidence>
<keyword evidence="13" id="KW-0472">Membrane</keyword>
<comment type="cofactor">
    <cofactor evidence="1">
        <name>heme</name>
        <dbReference type="ChEBI" id="CHEBI:30413"/>
    </cofactor>
</comment>
<keyword evidence="8" id="KW-0256">Endoplasmic reticulum</keyword>
<dbReference type="InterPro" id="IPR001128">
    <property type="entry name" value="Cyt_P450"/>
</dbReference>
<dbReference type="GO" id="GO:0005789">
    <property type="term" value="C:endoplasmic reticulum membrane"/>
    <property type="evidence" value="ECO:0007669"/>
    <property type="project" value="UniProtKB-SubCell"/>
</dbReference>
<evidence type="ECO:0000256" key="11">
    <source>
        <dbReference type="ARBA" id="ARBA00023004"/>
    </source>
</evidence>
<evidence type="ECO:0000256" key="3">
    <source>
        <dbReference type="ARBA" id="ARBA00004406"/>
    </source>
</evidence>
<accession>A0A6P5ANY6</accession>
<evidence type="ECO:0000256" key="1">
    <source>
        <dbReference type="ARBA" id="ARBA00001971"/>
    </source>
</evidence>
<dbReference type="GO" id="GO:0042446">
    <property type="term" value="P:hormone biosynthetic process"/>
    <property type="evidence" value="ECO:0007669"/>
    <property type="project" value="TreeGrafter"/>
</dbReference>
<organism evidence="14 15">
    <name type="scientific">Branchiostoma belcheri</name>
    <name type="common">Amphioxus</name>
    <dbReference type="NCBI Taxonomy" id="7741"/>
    <lineage>
        <taxon>Eukaryota</taxon>
        <taxon>Metazoa</taxon>
        <taxon>Chordata</taxon>
        <taxon>Cephalochordata</taxon>
        <taxon>Leptocardii</taxon>
        <taxon>Amphioxiformes</taxon>
        <taxon>Branchiostomatidae</taxon>
        <taxon>Branchiostoma</taxon>
    </lineage>
</organism>
<keyword evidence="9" id="KW-0492">Microsome</keyword>
<keyword evidence="11" id="KW-0408">Iron</keyword>
<keyword evidence="7" id="KW-0479">Metal-binding</keyword>
<keyword evidence="12" id="KW-0503">Monooxygenase</keyword>
<dbReference type="EC" id="1.14.14.1" evidence="5"/>
<dbReference type="SUPFAM" id="SSF48264">
    <property type="entry name" value="Cytochrome P450"/>
    <property type="match status" value="1"/>
</dbReference>
<dbReference type="PANTHER" id="PTHR24289:SF21">
    <property type="entry name" value="CYTOCHROME P450 1A"/>
    <property type="match status" value="1"/>
</dbReference>
<protein>
    <recommendedName>
        <fullName evidence="5">unspecific monooxygenase</fullName>
        <ecNumber evidence="5">1.14.14.1</ecNumber>
    </recommendedName>
</protein>
<dbReference type="InterPro" id="IPR036396">
    <property type="entry name" value="Cyt_P450_sf"/>
</dbReference>
<dbReference type="PANTHER" id="PTHR24289">
    <property type="entry name" value="STEROID 17-ALPHA-HYDROXYLASE/17,20 LYASE"/>
    <property type="match status" value="1"/>
</dbReference>
<dbReference type="RefSeq" id="XP_019647854.1">
    <property type="nucleotide sequence ID" value="XM_019792295.1"/>
</dbReference>
<feature type="transmembrane region" description="Helical" evidence="13">
    <location>
        <begin position="6"/>
        <end position="27"/>
    </location>
</feature>
<keyword evidence="14" id="KW-1185">Reference proteome</keyword>
<evidence type="ECO:0000256" key="10">
    <source>
        <dbReference type="ARBA" id="ARBA00023002"/>
    </source>
</evidence>
<comment type="similarity">
    <text evidence="4">Belongs to the cytochrome P450 family.</text>
</comment>
<dbReference type="AlphaFoldDB" id="A0A6P5ANY6"/>
<sequence>MFEPLLTGHNITAVLVGVLTFLLFVIFRVRKPAGYPPGPPGWPVLGNLPSLARNAHLQLTAWRGTYGDVFSVKMGLQDAVVVSGMDAIREALVRKAEHFSSRPDLFLMRRNNHRNGN</sequence>